<comment type="subcellular location">
    <subcellularLocation>
        <location evidence="1">Cell inner membrane</location>
    </subcellularLocation>
</comment>
<evidence type="ECO:0000256" key="1">
    <source>
        <dbReference type="ARBA" id="ARBA00004533"/>
    </source>
</evidence>
<name>F2B9X0_9NEIS</name>
<evidence type="ECO:0000256" key="4">
    <source>
        <dbReference type="ARBA" id="ARBA00022679"/>
    </source>
</evidence>
<dbReference type="EMBL" id="AFAY01000010">
    <property type="protein sequence ID" value="EGF11760.1"/>
    <property type="molecule type" value="Genomic_DNA"/>
</dbReference>
<accession>F2B9X0</accession>
<evidence type="ECO:0000256" key="7">
    <source>
        <dbReference type="SAM" id="MobiDB-lite"/>
    </source>
</evidence>
<proteinExistence type="predicted"/>
<evidence type="ECO:0000256" key="3">
    <source>
        <dbReference type="ARBA" id="ARBA00022519"/>
    </source>
</evidence>
<evidence type="ECO:0000256" key="5">
    <source>
        <dbReference type="ARBA" id="ARBA00023136"/>
    </source>
</evidence>
<keyword evidence="2" id="KW-1003">Cell membrane</keyword>
<dbReference type="PANTHER" id="PTHR30606">
    <property type="entry name" value="LIPID A BIOSYNTHESIS LAUROYL ACYLTRANSFERASE"/>
    <property type="match status" value="1"/>
</dbReference>
<dbReference type="Proteomes" id="UP000004105">
    <property type="component" value="Unassembled WGS sequence"/>
</dbReference>
<dbReference type="Pfam" id="PF03279">
    <property type="entry name" value="Lip_A_acyltrans"/>
    <property type="match status" value="1"/>
</dbReference>
<gene>
    <name evidence="8" type="ORF">HMPREF9123_0569</name>
</gene>
<feature type="compositionally biased region" description="Basic and acidic residues" evidence="7">
    <location>
        <begin position="81"/>
        <end position="92"/>
    </location>
</feature>
<dbReference type="STRING" id="267212.GCA_001063965_01495"/>
<sequence length="408" mass="46266">MRRTNTAQAAWPLNPVSDGLHCVICPAQGVWRSHARGFRIRRQKTWQGLKFGAYKNFRRPFIPPKPPNTLFLLLFPAKTAQPDKRPSEKASENPRPMTANHPAHWTRDKERGTPFVLTIATLMVRHLPPLLMAFCTRAIVFYFYLTAPKQRRNIARYQGRLKTACPDAPLPARFPVLRQFVGFGELVCDRLAVWQGKIRYEDLIVDDPDDISGQIDTPGRRGQILVCSHIGNAEICRALAPHHPRFKLNVLIHSRHAAVLNGALRKLGADEISLIQVTELDAGTMLLLHQKLEAGEWIAVAADREPLRGGKTVPVRFLGADADLPQGAWLLAALLKAQTNTLFCLRENGRYRLRVRRFADAARWTRAGRAQAVREAAQRYAREMETVCAAHPLQWFNFFDFWKDGDTP</sequence>
<keyword evidence="5" id="KW-0472">Membrane</keyword>
<evidence type="ECO:0000313" key="9">
    <source>
        <dbReference type="Proteomes" id="UP000004105"/>
    </source>
</evidence>
<dbReference type="GO" id="GO:0009247">
    <property type="term" value="P:glycolipid biosynthetic process"/>
    <property type="evidence" value="ECO:0007669"/>
    <property type="project" value="UniProtKB-ARBA"/>
</dbReference>
<reference evidence="8 9" key="1">
    <citation type="submission" date="2011-02" db="EMBL/GenBank/DDBJ databases">
        <authorList>
            <person name="Muzny D."/>
            <person name="Qin X."/>
            <person name="Deng J."/>
            <person name="Jiang H."/>
            <person name="Liu Y."/>
            <person name="Qu J."/>
            <person name="Song X.-Z."/>
            <person name="Zhang L."/>
            <person name="Thornton R."/>
            <person name="Coyle M."/>
            <person name="Francisco L."/>
            <person name="Jackson L."/>
            <person name="Javaid M."/>
            <person name="Korchina V."/>
            <person name="Kovar C."/>
            <person name="Mata R."/>
            <person name="Mathew T."/>
            <person name="Ngo R."/>
            <person name="Nguyen L."/>
            <person name="Nguyen N."/>
            <person name="Okwuonu G."/>
            <person name="Ongeri F."/>
            <person name="Pham C."/>
            <person name="Simmons D."/>
            <person name="Wilczek-Boney K."/>
            <person name="Hale W."/>
            <person name="Jakkamsetti A."/>
            <person name="Pham P."/>
            <person name="Ruth R."/>
            <person name="San Lucas F."/>
            <person name="Warren J."/>
            <person name="Zhang J."/>
            <person name="Zhao Z."/>
            <person name="Zhou C."/>
            <person name="Zhu D."/>
            <person name="Lee S."/>
            <person name="Bess C."/>
            <person name="Blankenburg K."/>
            <person name="Forbes L."/>
            <person name="Fu Q."/>
            <person name="Gubbala S."/>
            <person name="Hirani K."/>
            <person name="Jayaseelan J.C."/>
            <person name="Lara F."/>
            <person name="Munidasa M."/>
            <person name="Palculict T."/>
            <person name="Patil S."/>
            <person name="Pu L.-L."/>
            <person name="Saada N."/>
            <person name="Tang L."/>
            <person name="Weissenberger G."/>
            <person name="Zhu Y."/>
            <person name="Hemphill L."/>
            <person name="Shang Y."/>
            <person name="Youmans B."/>
            <person name="Ayvaz T."/>
            <person name="Ross M."/>
            <person name="Santibanez J."/>
            <person name="Aqrawi P."/>
            <person name="Gross S."/>
            <person name="Joshi V."/>
            <person name="Fowler G."/>
            <person name="Nazareth L."/>
            <person name="Reid J."/>
            <person name="Worley K."/>
            <person name="Petrosino J."/>
            <person name="Highlander S."/>
            <person name="Gibbs R."/>
        </authorList>
    </citation>
    <scope>NUCLEOTIDE SEQUENCE [LARGE SCALE GENOMIC DNA]</scope>
    <source>
        <strain evidence="8 9">ATCC BAA-1200</strain>
    </source>
</reference>
<keyword evidence="3" id="KW-0997">Cell inner membrane</keyword>
<keyword evidence="6" id="KW-0012">Acyltransferase</keyword>
<protein>
    <submittedName>
        <fullName evidence="8">Group 2 glycosyl transferase</fullName>
    </submittedName>
</protein>
<dbReference type="GO" id="GO:0005886">
    <property type="term" value="C:plasma membrane"/>
    <property type="evidence" value="ECO:0007669"/>
    <property type="project" value="UniProtKB-SubCell"/>
</dbReference>
<dbReference type="InterPro" id="IPR004960">
    <property type="entry name" value="LipA_acyltrans"/>
</dbReference>
<dbReference type="HOGENOM" id="CLU_049421_2_1_4"/>
<keyword evidence="9" id="KW-1185">Reference proteome</keyword>
<evidence type="ECO:0000313" key="8">
    <source>
        <dbReference type="EMBL" id="EGF11760.1"/>
    </source>
</evidence>
<organism evidence="8 9">
    <name type="scientific">Neisseria bacilliformis ATCC BAA-1200</name>
    <dbReference type="NCBI Taxonomy" id="888742"/>
    <lineage>
        <taxon>Bacteria</taxon>
        <taxon>Pseudomonadati</taxon>
        <taxon>Pseudomonadota</taxon>
        <taxon>Betaproteobacteria</taxon>
        <taxon>Neisseriales</taxon>
        <taxon>Neisseriaceae</taxon>
        <taxon>Neisseria</taxon>
    </lineage>
</organism>
<dbReference type="GO" id="GO:0016746">
    <property type="term" value="F:acyltransferase activity"/>
    <property type="evidence" value="ECO:0007669"/>
    <property type="project" value="UniProtKB-KW"/>
</dbReference>
<feature type="region of interest" description="Disordered" evidence="7">
    <location>
        <begin position="80"/>
        <end position="105"/>
    </location>
</feature>
<evidence type="ECO:0000256" key="6">
    <source>
        <dbReference type="ARBA" id="ARBA00023315"/>
    </source>
</evidence>
<dbReference type="PANTHER" id="PTHR30606:SF9">
    <property type="entry name" value="LIPID A BIOSYNTHESIS LAUROYLTRANSFERASE"/>
    <property type="match status" value="1"/>
</dbReference>
<dbReference type="AlphaFoldDB" id="F2B9X0"/>
<comment type="caution">
    <text evidence="8">The sequence shown here is derived from an EMBL/GenBank/DDBJ whole genome shotgun (WGS) entry which is preliminary data.</text>
</comment>
<keyword evidence="4 8" id="KW-0808">Transferase</keyword>
<evidence type="ECO:0000256" key="2">
    <source>
        <dbReference type="ARBA" id="ARBA00022475"/>
    </source>
</evidence>